<dbReference type="GO" id="GO:0005524">
    <property type="term" value="F:ATP binding"/>
    <property type="evidence" value="ECO:0007669"/>
    <property type="project" value="InterPro"/>
</dbReference>
<dbReference type="PROSITE" id="PS50011">
    <property type="entry name" value="PROTEIN_KINASE_DOM"/>
    <property type="match status" value="1"/>
</dbReference>
<proteinExistence type="predicted"/>
<keyword evidence="2" id="KW-0808">Transferase</keyword>
<dbReference type="GO" id="GO:0004672">
    <property type="term" value="F:protein kinase activity"/>
    <property type="evidence" value="ECO:0007669"/>
    <property type="project" value="InterPro"/>
</dbReference>
<dbReference type="InterPro" id="IPR053215">
    <property type="entry name" value="TKL_Ser/Thr_kinase"/>
</dbReference>
<protein>
    <submittedName>
        <fullName evidence="2">Kinase-like domain-containing protein</fullName>
    </submittedName>
</protein>
<dbReference type="SUPFAM" id="SSF56112">
    <property type="entry name" value="Protein kinase-like (PK-like)"/>
    <property type="match status" value="1"/>
</dbReference>
<sequence length="131" mass="15414">MMIADFDHPIFRNSDSIERCVYGSPAFTDPQALNSLCNFTYTLESDIYSLSVILWEISSGHMPFKNMKYEEIVIHVLKGERENPIENMPLEYIKLYKRGWNENSTDRPEVNDILEVLEQCILKKNYEIMIK</sequence>
<dbReference type="AlphaFoldDB" id="A0A397UN63"/>
<organism evidence="2 3">
    <name type="scientific">Gigaspora rosea</name>
    <dbReference type="NCBI Taxonomy" id="44941"/>
    <lineage>
        <taxon>Eukaryota</taxon>
        <taxon>Fungi</taxon>
        <taxon>Fungi incertae sedis</taxon>
        <taxon>Mucoromycota</taxon>
        <taxon>Glomeromycotina</taxon>
        <taxon>Glomeromycetes</taxon>
        <taxon>Diversisporales</taxon>
        <taxon>Gigasporaceae</taxon>
        <taxon>Gigaspora</taxon>
    </lineage>
</organism>
<keyword evidence="3" id="KW-1185">Reference proteome</keyword>
<dbReference type="InterPro" id="IPR000719">
    <property type="entry name" value="Prot_kinase_dom"/>
</dbReference>
<keyword evidence="2" id="KW-0418">Kinase</keyword>
<evidence type="ECO:0000313" key="3">
    <source>
        <dbReference type="Proteomes" id="UP000266673"/>
    </source>
</evidence>
<accession>A0A397UN63</accession>
<dbReference type="PANTHER" id="PTHR45756">
    <property type="entry name" value="PALMITOYLTRANSFERASE"/>
    <property type="match status" value="1"/>
</dbReference>
<dbReference type="Proteomes" id="UP000266673">
    <property type="component" value="Unassembled WGS sequence"/>
</dbReference>
<dbReference type="InterPro" id="IPR011009">
    <property type="entry name" value="Kinase-like_dom_sf"/>
</dbReference>
<dbReference type="STRING" id="44941.A0A397UN63"/>
<evidence type="ECO:0000259" key="1">
    <source>
        <dbReference type="PROSITE" id="PS50011"/>
    </source>
</evidence>
<dbReference type="InterPro" id="IPR001245">
    <property type="entry name" value="Ser-Thr/Tyr_kinase_cat_dom"/>
</dbReference>
<dbReference type="Pfam" id="PF07714">
    <property type="entry name" value="PK_Tyr_Ser-Thr"/>
    <property type="match status" value="1"/>
</dbReference>
<dbReference type="Gene3D" id="1.10.510.10">
    <property type="entry name" value="Transferase(Phosphotransferase) domain 1"/>
    <property type="match status" value="1"/>
</dbReference>
<feature type="domain" description="Protein kinase" evidence="1">
    <location>
        <begin position="1"/>
        <end position="121"/>
    </location>
</feature>
<comment type="caution">
    <text evidence="2">The sequence shown here is derived from an EMBL/GenBank/DDBJ whole genome shotgun (WGS) entry which is preliminary data.</text>
</comment>
<dbReference type="PANTHER" id="PTHR45756:SF1">
    <property type="entry name" value="PROTEIN KINASE DOMAIN CONTAINING PROTEIN"/>
    <property type="match status" value="1"/>
</dbReference>
<gene>
    <name evidence="2" type="ORF">C2G38_2102987</name>
</gene>
<name>A0A397UN63_9GLOM</name>
<evidence type="ECO:0000313" key="2">
    <source>
        <dbReference type="EMBL" id="RIB11672.1"/>
    </source>
</evidence>
<dbReference type="EMBL" id="QKWP01001108">
    <property type="protein sequence ID" value="RIB11672.1"/>
    <property type="molecule type" value="Genomic_DNA"/>
</dbReference>
<dbReference type="OrthoDB" id="346907at2759"/>
<reference evidence="2 3" key="1">
    <citation type="submission" date="2018-06" db="EMBL/GenBank/DDBJ databases">
        <title>Comparative genomics reveals the genomic features of Rhizophagus irregularis, R. cerebriforme, R. diaphanum and Gigaspora rosea, and their symbiotic lifestyle signature.</title>
        <authorList>
            <person name="Morin E."/>
            <person name="San Clemente H."/>
            <person name="Chen E.C.H."/>
            <person name="De La Providencia I."/>
            <person name="Hainaut M."/>
            <person name="Kuo A."/>
            <person name="Kohler A."/>
            <person name="Murat C."/>
            <person name="Tang N."/>
            <person name="Roy S."/>
            <person name="Loubradou J."/>
            <person name="Henrissat B."/>
            <person name="Grigoriev I.V."/>
            <person name="Corradi N."/>
            <person name="Roux C."/>
            <person name="Martin F.M."/>
        </authorList>
    </citation>
    <scope>NUCLEOTIDE SEQUENCE [LARGE SCALE GENOMIC DNA]</scope>
    <source>
        <strain evidence="2 3">DAOM 194757</strain>
    </source>
</reference>